<protein>
    <submittedName>
        <fullName evidence="2">Uncharacterized protein</fullName>
    </submittedName>
</protein>
<feature type="transmembrane region" description="Helical" evidence="1">
    <location>
        <begin position="60"/>
        <end position="80"/>
    </location>
</feature>
<name>M5PR26_DESAF</name>
<organism evidence="2 3">
    <name type="scientific">Desulfocurvibacter africanus PCS</name>
    <dbReference type="NCBI Taxonomy" id="1262666"/>
    <lineage>
        <taxon>Bacteria</taxon>
        <taxon>Pseudomonadati</taxon>
        <taxon>Thermodesulfobacteriota</taxon>
        <taxon>Desulfovibrionia</taxon>
        <taxon>Desulfovibrionales</taxon>
        <taxon>Desulfovibrionaceae</taxon>
        <taxon>Desulfocurvibacter</taxon>
    </lineage>
</organism>
<evidence type="ECO:0000313" key="3">
    <source>
        <dbReference type="Proteomes" id="UP000011922"/>
    </source>
</evidence>
<sequence length="115" mass="12684">MGGMYERIIILSVFVGWQGWRYLETVLMPAPPLVPITMTAAMCTYIMLCVLALQRIGLAVRILSVILLLVGSVQLVVAAYRGMGEASAFIGMLSLLGAWRLRVGLRNEEQEQKDA</sequence>
<dbReference type="EMBL" id="AOSV01000030">
    <property type="protein sequence ID" value="EMG36495.1"/>
    <property type="molecule type" value="Genomic_DNA"/>
</dbReference>
<evidence type="ECO:0000313" key="2">
    <source>
        <dbReference type="EMBL" id="EMG36495.1"/>
    </source>
</evidence>
<proteinExistence type="predicted"/>
<dbReference type="PATRIC" id="fig|1262666.3.peg.3039"/>
<comment type="caution">
    <text evidence="2">The sequence shown here is derived from an EMBL/GenBank/DDBJ whole genome shotgun (WGS) entry which is preliminary data.</text>
</comment>
<feature type="transmembrane region" description="Helical" evidence="1">
    <location>
        <begin position="33"/>
        <end position="53"/>
    </location>
</feature>
<keyword evidence="1" id="KW-0472">Membrane</keyword>
<dbReference type="Proteomes" id="UP000011922">
    <property type="component" value="Unassembled WGS sequence"/>
</dbReference>
<keyword evidence="1" id="KW-1133">Transmembrane helix</keyword>
<gene>
    <name evidence="2" type="ORF">PCS_03000</name>
</gene>
<keyword evidence="1" id="KW-0812">Transmembrane</keyword>
<reference evidence="2 3" key="1">
    <citation type="journal article" date="2013" name="Genome Announc.">
        <title>Draft Genome Sequence for Desulfovibrio africanus Strain PCS.</title>
        <authorList>
            <person name="Brown S.D."/>
            <person name="Utturkar S.M."/>
            <person name="Arkin A.P."/>
            <person name="Deutschbauer A.M."/>
            <person name="Elias D.A."/>
            <person name="Hazen T.C."/>
            <person name="Chakraborty R."/>
        </authorList>
    </citation>
    <scope>NUCLEOTIDE SEQUENCE [LARGE SCALE GENOMIC DNA]</scope>
    <source>
        <strain evidence="2 3">PCS</strain>
    </source>
</reference>
<dbReference type="AlphaFoldDB" id="M5PR26"/>
<evidence type="ECO:0000256" key="1">
    <source>
        <dbReference type="SAM" id="Phobius"/>
    </source>
</evidence>
<accession>M5PR26</accession>